<evidence type="ECO:0000313" key="1">
    <source>
        <dbReference type="EMBL" id="AUV58011.1"/>
    </source>
</evidence>
<accession>A0A2K9V728</accession>
<organism evidence="1">
    <name type="scientific">Bandra megavirus</name>
    <dbReference type="NCBI Taxonomy" id="2071566"/>
    <lineage>
        <taxon>Viruses</taxon>
        <taxon>Varidnaviria</taxon>
        <taxon>Bamfordvirae</taxon>
        <taxon>Nucleocytoviricota</taxon>
        <taxon>Megaviricetes</taxon>
        <taxon>Imitervirales</taxon>
        <taxon>Mimiviridae</taxon>
        <taxon>Megamimivirinae</taxon>
        <taxon>Megavirus</taxon>
    </lineage>
</organism>
<name>A0A2K9V728_9VIRU</name>
<sequence>MQSAEDFEKMMQSLEKMTRKEIWDKLAERRYQYEKYYAPQPYKPFMLPNGLRIHEDIKDCIPNTVTHLSFGPLFNTDTHLSFGQSFNTDTPKEALENVDTEAICEKSVEEIITDLVNTETSCKKCQKPFIRGRCVVKKVGITCGHCGNHCKNAKLQETRKKIKYNKSKKH</sequence>
<reference evidence="1" key="1">
    <citation type="submission" date="2018-01" db="EMBL/GenBank/DDBJ databases">
        <title>Draft genome sequence of Bandra megavirus.</title>
        <authorList>
            <person name="Chatterjee A."/>
            <person name="Yadav R."/>
            <person name="Kondabagil K."/>
        </authorList>
    </citation>
    <scope>NUCLEOTIDE SEQUENCE</scope>
    <source>
        <strain evidence="1">KK-1</strain>
    </source>
</reference>
<proteinExistence type="predicted"/>
<dbReference type="EMBL" id="MG779298">
    <property type="protein sequence ID" value="AUV58011.1"/>
    <property type="molecule type" value="Genomic_DNA"/>
</dbReference>
<protein>
    <submittedName>
        <fullName evidence="1">Uncharacterized protein</fullName>
    </submittedName>
</protein>